<protein>
    <submittedName>
        <fullName evidence="1">Uncharacterized protein</fullName>
    </submittedName>
</protein>
<name>A0A381XEU6_9ZZZZ</name>
<proteinExistence type="predicted"/>
<feature type="non-terminal residue" evidence="1">
    <location>
        <position position="176"/>
    </location>
</feature>
<reference evidence="1" key="1">
    <citation type="submission" date="2018-05" db="EMBL/GenBank/DDBJ databases">
        <authorList>
            <person name="Lanie J.A."/>
            <person name="Ng W.-L."/>
            <person name="Kazmierczak K.M."/>
            <person name="Andrzejewski T.M."/>
            <person name="Davidsen T.M."/>
            <person name="Wayne K.J."/>
            <person name="Tettelin H."/>
            <person name="Glass J.I."/>
            <person name="Rusch D."/>
            <person name="Podicherti R."/>
            <person name="Tsui H.-C.T."/>
            <person name="Winkler M.E."/>
        </authorList>
    </citation>
    <scope>NUCLEOTIDE SEQUENCE</scope>
</reference>
<gene>
    <name evidence="1" type="ORF">METZ01_LOCUS115561</name>
</gene>
<dbReference type="AlphaFoldDB" id="A0A381XEU6"/>
<sequence>LFFSCVSVAEHGYVLLVEGSRIYVDVGTDSGAGFDETYRVYEDINGKLDYVGNVKIVQLFAQGAVAEVVDLQLGKQIEVAHKVVALKDIVALRDGEEANSDNFLMQIASEENLAESYKPPVRRRSKALAWLTFSTGVSLGITAAYSRQRANSTYDLYRLSRTEAGKRLFKNRTKRL</sequence>
<accession>A0A381XEU6</accession>
<dbReference type="EMBL" id="UINC01014757">
    <property type="protein sequence ID" value="SVA62707.1"/>
    <property type="molecule type" value="Genomic_DNA"/>
</dbReference>
<organism evidence="1">
    <name type="scientific">marine metagenome</name>
    <dbReference type="NCBI Taxonomy" id="408172"/>
    <lineage>
        <taxon>unclassified sequences</taxon>
        <taxon>metagenomes</taxon>
        <taxon>ecological metagenomes</taxon>
    </lineage>
</organism>
<feature type="non-terminal residue" evidence="1">
    <location>
        <position position="1"/>
    </location>
</feature>
<evidence type="ECO:0000313" key="1">
    <source>
        <dbReference type="EMBL" id="SVA62707.1"/>
    </source>
</evidence>